<dbReference type="Gene3D" id="3.30.565.10">
    <property type="entry name" value="Histidine kinase-like ATPase, C-terminal domain"/>
    <property type="match status" value="1"/>
</dbReference>
<evidence type="ECO:0000313" key="1">
    <source>
        <dbReference type="EMBL" id="GGK32779.1"/>
    </source>
</evidence>
<protein>
    <recommendedName>
        <fullName evidence="3">Anti-sigma factor</fullName>
    </recommendedName>
</protein>
<gene>
    <name evidence="1" type="ORF">GCM10011591_00600</name>
</gene>
<proteinExistence type="predicted"/>
<organism evidence="1 2">
    <name type="scientific">Nocardia camponoti</name>
    <dbReference type="NCBI Taxonomy" id="1616106"/>
    <lineage>
        <taxon>Bacteria</taxon>
        <taxon>Bacillati</taxon>
        <taxon>Actinomycetota</taxon>
        <taxon>Actinomycetes</taxon>
        <taxon>Mycobacteriales</taxon>
        <taxon>Nocardiaceae</taxon>
        <taxon>Nocardia</taxon>
    </lineage>
</organism>
<dbReference type="EMBL" id="BMMW01000001">
    <property type="protein sequence ID" value="GGK32779.1"/>
    <property type="molecule type" value="Genomic_DNA"/>
</dbReference>
<reference evidence="1" key="1">
    <citation type="journal article" date="2014" name="Int. J. Syst. Evol. Microbiol.">
        <title>Complete genome sequence of Corynebacterium casei LMG S-19264T (=DSM 44701T), isolated from a smear-ripened cheese.</title>
        <authorList>
            <consortium name="US DOE Joint Genome Institute (JGI-PGF)"/>
            <person name="Walter F."/>
            <person name="Albersmeier A."/>
            <person name="Kalinowski J."/>
            <person name="Ruckert C."/>
        </authorList>
    </citation>
    <scope>NUCLEOTIDE SEQUENCE</scope>
    <source>
        <strain evidence="1">CGMCC 4.7278</strain>
    </source>
</reference>
<dbReference type="RefSeq" id="WP_188826682.1">
    <property type="nucleotide sequence ID" value="NZ_BMMW01000001.1"/>
</dbReference>
<evidence type="ECO:0000313" key="2">
    <source>
        <dbReference type="Proteomes" id="UP000612956"/>
    </source>
</evidence>
<sequence length="133" mass="14400">MQAATVRFEVPAALDHLTMAHAMSETMLLVNGFALDVVVDLMLALDEVVTTLMRAAVPDTAITCAFTTGAGTLDARVSNVAQRPAAIDENSFGWHVVASLTDTLSVTYDAFDNDRDGYPTTIYFGWIHRGQPH</sequence>
<dbReference type="Proteomes" id="UP000612956">
    <property type="component" value="Unassembled WGS sequence"/>
</dbReference>
<reference evidence="1" key="2">
    <citation type="submission" date="2020-09" db="EMBL/GenBank/DDBJ databases">
        <authorList>
            <person name="Sun Q."/>
            <person name="Zhou Y."/>
        </authorList>
    </citation>
    <scope>NUCLEOTIDE SEQUENCE</scope>
    <source>
        <strain evidence="1">CGMCC 4.7278</strain>
    </source>
</reference>
<comment type="caution">
    <text evidence="1">The sequence shown here is derived from an EMBL/GenBank/DDBJ whole genome shotgun (WGS) entry which is preliminary data.</text>
</comment>
<accession>A0A917V3R9</accession>
<evidence type="ECO:0008006" key="3">
    <source>
        <dbReference type="Google" id="ProtNLM"/>
    </source>
</evidence>
<dbReference type="InterPro" id="IPR036890">
    <property type="entry name" value="HATPase_C_sf"/>
</dbReference>
<name>A0A917V3R9_9NOCA</name>
<keyword evidence="2" id="KW-1185">Reference proteome</keyword>
<dbReference type="AlphaFoldDB" id="A0A917V3R9"/>